<sequence>MNVHKDTRYNEIRKLLKLPFDNKSSVVNSAKKLGGTVLNNGCTFIDFDIQSNSLSITTENCLDSSFICSAEGCTQVATVKSITKSLCSSHTNVPSISSNPHHITTPILCELVGRRLNKIVRVPDTLTEEDKKKIIRDLKTSPFPSRYINEQNVAGWALVTFEEDTFFGSITINTDEKIYSLVSSCKQERQKVTVFTTSHNRNENEMKKEIIDVRDRVKSARLASHRTTSTFTTFEECEIVLNSNGNKLHIEDDLVLYYDLSDATLKVKDLNTQHEVMVCHKADCNGYVLLRSCTTCSGYDSSEANVGVSNHALTAHKQDKILEIYKQPFRISPSLSQHDFAIPSSSIESDIPFPISDRCWMPIEDEDDLGVGSDGLANRNAVNKFCVPDKSDNRWNAMQTVADKLRCLALRRNGLPDNMKTMKMVEIQDNMSKLKKSLLILRVMTEDRQHSVSCIRTVENNTVMVITESDSIHIWPICDFIDCNNLTRSGIGSLCSKHGAHVSESNSDEDPITPSQIACASDNKMTELRKEMVPTLIKEGLTRLLNDLHGPTFNIDTITPVIWREIRSLIVASEKKGHFIYYVKSNIKIQFRESGANWFVDPLDMEGKITFQRIFLCSEDCCFEKASIQKNLSTRVYCIRHCKLS</sequence>
<evidence type="ECO:0000313" key="2">
    <source>
        <dbReference type="Proteomes" id="UP001642540"/>
    </source>
</evidence>
<protein>
    <submittedName>
        <fullName evidence="1">Uncharacterized protein</fullName>
    </submittedName>
</protein>
<gene>
    <name evidence="1" type="ORF">ODALV1_LOCUS8137</name>
</gene>
<dbReference type="Proteomes" id="UP001642540">
    <property type="component" value="Unassembled WGS sequence"/>
</dbReference>
<organism evidence="1 2">
    <name type="scientific">Orchesella dallaii</name>
    <dbReference type="NCBI Taxonomy" id="48710"/>
    <lineage>
        <taxon>Eukaryota</taxon>
        <taxon>Metazoa</taxon>
        <taxon>Ecdysozoa</taxon>
        <taxon>Arthropoda</taxon>
        <taxon>Hexapoda</taxon>
        <taxon>Collembola</taxon>
        <taxon>Entomobryomorpha</taxon>
        <taxon>Entomobryoidea</taxon>
        <taxon>Orchesellidae</taxon>
        <taxon>Orchesellinae</taxon>
        <taxon>Orchesella</taxon>
    </lineage>
</organism>
<dbReference type="EMBL" id="CAXLJM020000025">
    <property type="protein sequence ID" value="CAL8092153.1"/>
    <property type="molecule type" value="Genomic_DNA"/>
</dbReference>
<evidence type="ECO:0000313" key="1">
    <source>
        <dbReference type="EMBL" id="CAL8092153.1"/>
    </source>
</evidence>
<accession>A0ABP1Q7E8</accession>
<reference evidence="1 2" key="1">
    <citation type="submission" date="2024-08" db="EMBL/GenBank/DDBJ databases">
        <authorList>
            <person name="Cucini C."/>
            <person name="Frati F."/>
        </authorList>
    </citation>
    <scope>NUCLEOTIDE SEQUENCE [LARGE SCALE GENOMIC DNA]</scope>
</reference>
<keyword evidence="2" id="KW-1185">Reference proteome</keyword>
<proteinExistence type="predicted"/>
<comment type="caution">
    <text evidence="1">The sequence shown here is derived from an EMBL/GenBank/DDBJ whole genome shotgun (WGS) entry which is preliminary data.</text>
</comment>
<name>A0ABP1Q7E8_9HEXA</name>